<proteinExistence type="predicted"/>
<protein>
    <submittedName>
        <fullName evidence="1">Uncharacterized protein</fullName>
    </submittedName>
</protein>
<dbReference type="EMBL" id="BK055796">
    <property type="protein sequence ID" value="DAE92819.1"/>
    <property type="molecule type" value="Genomic_DNA"/>
</dbReference>
<accession>A0A8S5RU34</accession>
<organism evidence="1">
    <name type="scientific">Ackermannviridae sp</name>
    <dbReference type="NCBI Taxonomy" id="2831612"/>
    <lineage>
        <taxon>Viruses</taxon>
        <taxon>Duplodnaviria</taxon>
        <taxon>Heunggongvirae</taxon>
        <taxon>Uroviricota</taxon>
        <taxon>Caudoviricetes</taxon>
        <taxon>Pantevenvirales</taxon>
        <taxon>Ackermannviridae</taxon>
    </lineage>
</organism>
<name>A0A8S5RU34_9CAUD</name>
<evidence type="ECO:0000313" key="1">
    <source>
        <dbReference type="EMBL" id="DAE92819.1"/>
    </source>
</evidence>
<reference evidence="1" key="1">
    <citation type="journal article" date="2021" name="Proc. Natl. Acad. Sci. U.S.A.">
        <title>A Catalog of Tens of Thousands of Viruses from Human Metagenomes Reveals Hidden Associations with Chronic Diseases.</title>
        <authorList>
            <person name="Tisza M.J."/>
            <person name="Buck C.B."/>
        </authorList>
    </citation>
    <scope>NUCLEOTIDE SEQUENCE</scope>
    <source>
        <strain evidence="1">Cttzo28</strain>
    </source>
</reference>
<sequence length="94" mass="10741">MSKTDVPTLDENNNYIDTTGKMMHVLTVDEMPTKQELMLGVQDESQTKMLTSARILHLAEILKNEYSDRTVTIDNFVYMLNRLADIVAKNEPAH</sequence>